<dbReference type="Proteomes" id="UP001175226">
    <property type="component" value="Unassembled WGS sequence"/>
</dbReference>
<protein>
    <submittedName>
        <fullName evidence="1">Uncharacterized protein</fullName>
    </submittedName>
</protein>
<reference evidence="1" key="1">
    <citation type="submission" date="2023-06" db="EMBL/GenBank/DDBJ databases">
        <authorList>
            <consortium name="Lawrence Berkeley National Laboratory"/>
            <person name="Ahrendt S."/>
            <person name="Sahu N."/>
            <person name="Indic B."/>
            <person name="Wong-Bajracharya J."/>
            <person name="Merenyi Z."/>
            <person name="Ke H.-M."/>
            <person name="Monk M."/>
            <person name="Kocsube S."/>
            <person name="Drula E."/>
            <person name="Lipzen A."/>
            <person name="Balint B."/>
            <person name="Henrissat B."/>
            <person name="Andreopoulos B."/>
            <person name="Martin F.M."/>
            <person name="Harder C.B."/>
            <person name="Rigling D."/>
            <person name="Ford K.L."/>
            <person name="Foster G.D."/>
            <person name="Pangilinan J."/>
            <person name="Papanicolaou A."/>
            <person name="Barry K."/>
            <person name="LaButti K."/>
            <person name="Viragh M."/>
            <person name="Koriabine M."/>
            <person name="Yan M."/>
            <person name="Riley R."/>
            <person name="Champramary S."/>
            <person name="Plett K.L."/>
            <person name="Tsai I.J."/>
            <person name="Slot J."/>
            <person name="Sipos G."/>
            <person name="Plett J."/>
            <person name="Nagy L.G."/>
            <person name="Grigoriev I.V."/>
        </authorList>
    </citation>
    <scope>NUCLEOTIDE SEQUENCE</scope>
    <source>
        <strain evidence="1">FPL87.14</strain>
    </source>
</reference>
<keyword evidence="2" id="KW-1185">Reference proteome</keyword>
<dbReference type="AlphaFoldDB" id="A0AA39J2L4"/>
<organism evidence="1 2">
    <name type="scientific">Armillaria borealis</name>
    <dbReference type="NCBI Taxonomy" id="47425"/>
    <lineage>
        <taxon>Eukaryota</taxon>
        <taxon>Fungi</taxon>
        <taxon>Dikarya</taxon>
        <taxon>Basidiomycota</taxon>
        <taxon>Agaricomycotina</taxon>
        <taxon>Agaricomycetes</taxon>
        <taxon>Agaricomycetidae</taxon>
        <taxon>Agaricales</taxon>
        <taxon>Marasmiineae</taxon>
        <taxon>Physalacriaceae</taxon>
        <taxon>Armillaria</taxon>
    </lineage>
</organism>
<evidence type="ECO:0000313" key="2">
    <source>
        <dbReference type="Proteomes" id="UP001175226"/>
    </source>
</evidence>
<sequence length="210" mass="23886">MTSPHEMEDWEVAVSEICDRKYTLIDVVGFENVPVPRGRALETSLNEKDAAYEGEIFRGHSAVTDRVAIWRSDITVIQSHALPVHPFDSHKRLLAILNDRSYISHEPPGDALTLNAREWGRCFLSTPLGKPRYDDGKATEERNILWHSMQQDPHHKPEDWEGFLRSKRDKMIQHHRASHDELTNTICNDTAAEPSESVSSASASPPWARL</sequence>
<name>A0AA39J2L4_9AGAR</name>
<gene>
    <name evidence="1" type="ORF">EV421DRAFT_2040296</name>
</gene>
<dbReference type="EMBL" id="JAUEPT010000083">
    <property type="protein sequence ID" value="KAK0433288.1"/>
    <property type="molecule type" value="Genomic_DNA"/>
</dbReference>
<comment type="caution">
    <text evidence="1">The sequence shown here is derived from an EMBL/GenBank/DDBJ whole genome shotgun (WGS) entry which is preliminary data.</text>
</comment>
<proteinExistence type="predicted"/>
<accession>A0AA39J2L4</accession>
<evidence type="ECO:0000313" key="1">
    <source>
        <dbReference type="EMBL" id="KAK0433288.1"/>
    </source>
</evidence>